<feature type="domain" description="RmlD-like substrate binding" evidence="7">
    <location>
        <begin position="1"/>
        <end position="287"/>
    </location>
</feature>
<dbReference type="SUPFAM" id="SSF51735">
    <property type="entry name" value="NAD(P)-binding Rossmann-fold domains"/>
    <property type="match status" value="1"/>
</dbReference>
<reference evidence="8 9" key="1">
    <citation type="journal article" date="2013" name="Int. J. Syst. Evol. Microbiol.">
        <title>Marinoscillum luteum sp. nov., isolated from marine sediment.</title>
        <authorList>
            <person name="Cha I.T."/>
            <person name="Park S.J."/>
            <person name="Kim S.J."/>
            <person name="Kim J.G."/>
            <person name="Jung M.Y."/>
            <person name="Shin K.S."/>
            <person name="Kwon K.K."/>
            <person name="Yang S.H."/>
            <person name="Seo Y.S."/>
            <person name="Rhee S.K."/>
        </authorList>
    </citation>
    <scope>NUCLEOTIDE SEQUENCE [LARGE SCALE GENOMIC DNA]</scope>
    <source>
        <strain evidence="8 9">KCTC 23939</strain>
    </source>
</reference>
<evidence type="ECO:0000256" key="2">
    <source>
        <dbReference type="ARBA" id="ARBA00010944"/>
    </source>
</evidence>
<comment type="caution">
    <text evidence="8">The sequence shown here is derived from an EMBL/GenBank/DDBJ whole genome shotgun (WGS) entry which is preliminary data.</text>
</comment>
<dbReference type="Proteomes" id="UP001610063">
    <property type="component" value="Unassembled WGS sequence"/>
</dbReference>
<accession>A0ABW7N8Q7</accession>
<dbReference type="InterPro" id="IPR029903">
    <property type="entry name" value="RmlD-like-bd"/>
</dbReference>
<evidence type="ECO:0000256" key="1">
    <source>
        <dbReference type="ARBA" id="ARBA00004781"/>
    </source>
</evidence>
<evidence type="ECO:0000256" key="3">
    <source>
        <dbReference type="ARBA" id="ARBA00012929"/>
    </source>
</evidence>
<dbReference type="InterPro" id="IPR036291">
    <property type="entry name" value="NAD(P)-bd_dom_sf"/>
</dbReference>
<dbReference type="Gene3D" id="3.40.50.720">
    <property type="entry name" value="NAD(P)-binding Rossmann-like Domain"/>
    <property type="match status" value="1"/>
</dbReference>
<keyword evidence="6" id="KW-0521">NADP</keyword>
<organism evidence="8 9">
    <name type="scientific">Marinoscillum luteum</name>
    <dbReference type="NCBI Taxonomy" id="861051"/>
    <lineage>
        <taxon>Bacteria</taxon>
        <taxon>Pseudomonadati</taxon>
        <taxon>Bacteroidota</taxon>
        <taxon>Cytophagia</taxon>
        <taxon>Cytophagales</taxon>
        <taxon>Reichenbachiellaceae</taxon>
        <taxon>Marinoscillum</taxon>
    </lineage>
</organism>
<evidence type="ECO:0000256" key="4">
    <source>
        <dbReference type="ARBA" id="ARBA00017099"/>
    </source>
</evidence>
<sequence length="296" mass="32423">MRVLITGANGLLGQKLVSLLSGMHEITTIATGRGPNRNPAGSYSYLSADLTHPEEVNQLIIASRPDVLIHCGAMTQVDECELHPDQCWQANVSGTEYLLAAAKTLNAYFLYVSTDFVFDGENGPYEENDLPNPISHYGRSKLEAESLVLNSGLKASIVRTVLVYGVAHDPSRSNIVLWVKNSLEQHKPIQVVNDQWRTPTLAEDLAFGCWLVAKNRHQGIFHLSGEEMVSPYSLAIMVADCFQLDRSLISAVDASTFTQPGKRPPRTGFIIEKAKGMGFRPKSIAEGLAIVESQLS</sequence>
<name>A0ABW7N8Q7_9BACT</name>
<dbReference type="PANTHER" id="PTHR10491:SF4">
    <property type="entry name" value="METHIONINE ADENOSYLTRANSFERASE 2 SUBUNIT BETA"/>
    <property type="match status" value="1"/>
</dbReference>
<comment type="function">
    <text evidence="6">Catalyzes the reduction of dTDP-6-deoxy-L-lyxo-4-hexulose to yield dTDP-L-rhamnose.</text>
</comment>
<comment type="pathway">
    <text evidence="1 6">Carbohydrate biosynthesis; dTDP-L-rhamnose biosynthesis.</text>
</comment>
<dbReference type="EMBL" id="JBIPKE010000016">
    <property type="protein sequence ID" value="MFH6983877.1"/>
    <property type="molecule type" value="Genomic_DNA"/>
</dbReference>
<comment type="catalytic activity">
    <reaction evidence="5">
        <text>dTDP-beta-L-rhamnose + NADP(+) = dTDP-4-dehydro-beta-L-rhamnose + NADPH + H(+)</text>
        <dbReference type="Rhea" id="RHEA:21796"/>
        <dbReference type="ChEBI" id="CHEBI:15378"/>
        <dbReference type="ChEBI" id="CHEBI:57510"/>
        <dbReference type="ChEBI" id="CHEBI:57783"/>
        <dbReference type="ChEBI" id="CHEBI:58349"/>
        <dbReference type="ChEBI" id="CHEBI:62830"/>
        <dbReference type="EC" id="1.1.1.133"/>
    </reaction>
</comment>
<evidence type="ECO:0000313" key="9">
    <source>
        <dbReference type="Proteomes" id="UP001610063"/>
    </source>
</evidence>
<evidence type="ECO:0000256" key="6">
    <source>
        <dbReference type="RuleBase" id="RU364082"/>
    </source>
</evidence>
<evidence type="ECO:0000313" key="8">
    <source>
        <dbReference type="EMBL" id="MFH6983877.1"/>
    </source>
</evidence>
<keyword evidence="6" id="KW-0560">Oxidoreductase</keyword>
<dbReference type="PANTHER" id="PTHR10491">
    <property type="entry name" value="DTDP-4-DEHYDRORHAMNOSE REDUCTASE"/>
    <property type="match status" value="1"/>
</dbReference>
<keyword evidence="9" id="KW-1185">Reference proteome</keyword>
<evidence type="ECO:0000256" key="5">
    <source>
        <dbReference type="ARBA" id="ARBA00048200"/>
    </source>
</evidence>
<dbReference type="RefSeq" id="WP_395417394.1">
    <property type="nucleotide sequence ID" value="NZ_JBIPKE010000016.1"/>
</dbReference>
<gene>
    <name evidence="8" type="ORF">ACHKAR_10515</name>
</gene>
<dbReference type="Pfam" id="PF04321">
    <property type="entry name" value="RmlD_sub_bind"/>
    <property type="match status" value="1"/>
</dbReference>
<dbReference type="CDD" id="cd05254">
    <property type="entry name" value="dTDP_HR_like_SDR_e"/>
    <property type="match status" value="1"/>
</dbReference>
<evidence type="ECO:0000259" key="7">
    <source>
        <dbReference type="Pfam" id="PF04321"/>
    </source>
</evidence>
<dbReference type="InterPro" id="IPR005913">
    <property type="entry name" value="dTDP_dehydrorham_reduct"/>
</dbReference>
<protein>
    <recommendedName>
        <fullName evidence="4 6">dTDP-4-dehydrorhamnose reductase</fullName>
        <ecNumber evidence="3 6">1.1.1.133</ecNumber>
    </recommendedName>
</protein>
<proteinExistence type="inferred from homology"/>
<dbReference type="EC" id="1.1.1.133" evidence="3 6"/>
<comment type="similarity">
    <text evidence="2 6">Belongs to the dTDP-4-dehydrorhamnose reductase family.</text>
</comment>